<evidence type="ECO:0000256" key="2">
    <source>
        <dbReference type="ARBA" id="ARBA00022487"/>
    </source>
</evidence>
<keyword evidence="13" id="KW-1185">Reference proteome</keyword>
<dbReference type="PANTHER" id="PTHR33938">
    <property type="entry name" value="FERULOYL ESTERASE B-RELATED"/>
    <property type="match status" value="1"/>
</dbReference>
<evidence type="ECO:0000313" key="12">
    <source>
        <dbReference type="EMBL" id="KAL2829675.1"/>
    </source>
</evidence>
<keyword evidence="7" id="KW-0106">Calcium</keyword>
<keyword evidence="2" id="KW-0719">Serine esterase</keyword>
<keyword evidence="4" id="KW-0479">Metal-binding</keyword>
<keyword evidence="3" id="KW-0119">Carbohydrate metabolism</keyword>
<organism evidence="12 13">
    <name type="scientific">Aspergillus cavernicola</name>
    <dbReference type="NCBI Taxonomy" id="176166"/>
    <lineage>
        <taxon>Eukaryota</taxon>
        <taxon>Fungi</taxon>
        <taxon>Dikarya</taxon>
        <taxon>Ascomycota</taxon>
        <taxon>Pezizomycotina</taxon>
        <taxon>Eurotiomycetes</taxon>
        <taxon>Eurotiomycetidae</taxon>
        <taxon>Eurotiales</taxon>
        <taxon>Aspergillaceae</taxon>
        <taxon>Aspergillus</taxon>
        <taxon>Aspergillus subgen. Nidulantes</taxon>
    </lineage>
</organism>
<accession>A0ABR4IPI6</accession>
<evidence type="ECO:0000256" key="9">
    <source>
        <dbReference type="ARBA" id="ARBA00034075"/>
    </source>
</evidence>
<evidence type="ECO:0000313" key="13">
    <source>
        <dbReference type="Proteomes" id="UP001610335"/>
    </source>
</evidence>
<name>A0ABR4IPI6_9EURO</name>
<evidence type="ECO:0000256" key="10">
    <source>
        <dbReference type="RuleBase" id="RU361238"/>
    </source>
</evidence>
<dbReference type="InterPro" id="IPR029058">
    <property type="entry name" value="AB_hydrolase_fold"/>
</dbReference>
<keyword evidence="8" id="KW-1015">Disulfide bond</keyword>
<feature type="signal peptide" evidence="10">
    <location>
        <begin position="1"/>
        <end position="19"/>
    </location>
</feature>
<evidence type="ECO:0000256" key="3">
    <source>
        <dbReference type="ARBA" id="ARBA00022651"/>
    </source>
</evidence>
<keyword evidence="3" id="KW-0624">Polysaccharide degradation</keyword>
<sequence length="537" mass="58077">MKSLFLACVTAALGGTVQGSVGSRCASLTQIYDSDSPTQVHTAKAVPAGGLDISSEGGNQTIQNRIPICHVQGTIKYSEGQTGHAELDASGEATLTWELFLPEHAEYNGRYLGVGNGGYAGIIDNYTMLKHLNTGYAVGGCDSGHHQNENGNNTGYAPYMEDLAKVNAWIHDSIALTTRVARDSITTKYYVQPPTYSYYYGCSTGGGQGYSLAEFYPGLFDGIYAEGPGNYYTHLVLSFLWNMQHTNADGFLNRGTLNFMAEKVLDACDGIDAVKDDGVIENPLKCSFDIQTLECKPGQNPVNNNRTVCLTTSQVQAARSIYRGAKDARDGKIVYPGFNLGTESTWLGQQTVLFESYGAPILRQLVFNDTNYDAVQNFNWGSDLDAVDTFASPLIDGITADLSAFHRRGGKFITAQGWADPINAATWPMRHLEDIQSTMGPETVSEFMRLFMVPGGGHCGANPAYPQVPAEYHVLDALVEWVESGKAPDEGVLSSSPPDGSSTTRRLCPWPKQAGFLGGDHNGWESYKCVETSAIVS</sequence>
<feature type="chain" id="PRO_5044980838" description="Carboxylic ester hydrolase" evidence="10">
    <location>
        <begin position="20"/>
        <end position="537"/>
    </location>
</feature>
<keyword evidence="6 10" id="KW-0378">Hydrolase</keyword>
<evidence type="ECO:0000256" key="7">
    <source>
        <dbReference type="ARBA" id="ARBA00022837"/>
    </source>
</evidence>
<protein>
    <recommendedName>
        <fullName evidence="10">Carboxylic ester hydrolase</fullName>
        <ecNumber evidence="10">3.1.1.-</ecNumber>
    </recommendedName>
</protein>
<comment type="caution">
    <text evidence="12">The sequence shown here is derived from an EMBL/GenBank/DDBJ whole genome shotgun (WGS) entry which is preliminary data.</text>
</comment>
<dbReference type="PANTHER" id="PTHR33938:SF15">
    <property type="entry name" value="FERULOYL ESTERASE B-RELATED"/>
    <property type="match status" value="1"/>
</dbReference>
<evidence type="ECO:0000256" key="5">
    <source>
        <dbReference type="ARBA" id="ARBA00022729"/>
    </source>
</evidence>
<evidence type="ECO:0000256" key="6">
    <source>
        <dbReference type="ARBA" id="ARBA00022801"/>
    </source>
</evidence>
<proteinExistence type="inferred from homology"/>
<dbReference type="SUPFAM" id="SSF53474">
    <property type="entry name" value="alpha/beta-Hydrolases"/>
    <property type="match status" value="1"/>
</dbReference>
<dbReference type="EC" id="3.1.1.-" evidence="10"/>
<keyword evidence="3" id="KW-0858">Xylan degradation</keyword>
<keyword evidence="5 10" id="KW-0732">Signal</keyword>
<reference evidence="12 13" key="1">
    <citation type="submission" date="2024-07" db="EMBL/GenBank/DDBJ databases">
        <title>Section-level genome sequencing and comparative genomics of Aspergillus sections Usti and Cavernicolus.</title>
        <authorList>
            <consortium name="Lawrence Berkeley National Laboratory"/>
            <person name="Nybo J.L."/>
            <person name="Vesth T.C."/>
            <person name="Theobald S."/>
            <person name="Frisvad J.C."/>
            <person name="Larsen T.O."/>
            <person name="Kjaerboelling I."/>
            <person name="Rothschild-Mancinelli K."/>
            <person name="Lyhne E.K."/>
            <person name="Kogle M.E."/>
            <person name="Barry K."/>
            <person name="Clum A."/>
            <person name="Na H."/>
            <person name="Ledsgaard L."/>
            <person name="Lin J."/>
            <person name="Lipzen A."/>
            <person name="Kuo A."/>
            <person name="Riley R."/>
            <person name="Mondo S."/>
            <person name="LaButti K."/>
            <person name="Haridas S."/>
            <person name="Pangalinan J."/>
            <person name="Salamov A.A."/>
            <person name="Simmons B.A."/>
            <person name="Magnuson J.K."/>
            <person name="Chen J."/>
            <person name="Drula E."/>
            <person name="Henrissat B."/>
            <person name="Wiebenga A."/>
            <person name="Lubbers R.J."/>
            <person name="Gomes A.C."/>
            <person name="Makela M.R."/>
            <person name="Stajich J."/>
            <person name="Grigoriev I.V."/>
            <person name="Mortensen U.H."/>
            <person name="De vries R.P."/>
            <person name="Baker S.E."/>
            <person name="Andersen M.R."/>
        </authorList>
    </citation>
    <scope>NUCLEOTIDE SEQUENCE [LARGE SCALE GENOMIC DNA]</scope>
    <source>
        <strain evidence="12 13">CBS 600.67</strain>
    </source>
</reference>
<comment type="catalytic activity">
    <reaction evidence="9">
        <text>feruloyl-polysaccharide + H2O = ferulate + polysaccharide.</text>
        <dbReference type="EC" id="3.1.1.73"/>
    </reaction>
</comment>
<feature type="region of interest" description="Disordered" evidence="11">
    <location>
        <begin position="488"/>
        <end position="507"/>
    </location>
</feature>
<evidence type="ECO:0000256" key="11">
    <source>
        <dbReference type="SAM" id="MobiDB-lite"/>
    </source>
</evidence>
<comment type="similarity">
    <text evidence="1 10">Belongs to the tannase family.</text>
</comment>
<evidence type="ECO:0000256" key="4">
    <source>
        <dbReference type="ARBA" id="ARBA00022723"/>
    </source>
</evidence>
<dbReference type="Pfam" id="PF07519">
    <property type="entry name" value="Tannase"/>
    <property type="match status" value="1"/>
</dbReference>
<feature type="compositionally biased region" description="Polar residues" evidence="11">
    <location>
        <begin position="493"/>
        <end position="505"/>
    </location>
</feature>
<gene>
    <name evidence="12" type="ORF">BDW59DRAFT_32503</name>
</gene>
<dbReference type="EMBL" id="JBFXLS010000015">
    <property type="protein sequence ID" value="KAL2829675.1"/>
    <property type="molecule type" value="Genomic_DNA"/>
</dbReference>
<evidence type="ECO:0000256" key="1">
    <source>
        <dbReference type="ARBA" id="ARBA00006249"/>
    </source>
</evidence>
<evidence type="ECO:0000256" key="8">
    <source>
        <dbReference type="ARBA" id="ARBA00023157"/>
    </source>
</evidence>
<dbReference type="Proteomes" id="UP001610335">
    <property type="component" value="Unassembled WGS sequence"/>
</dbReference>
<dbReference type="InterPro" id="IPR011118">
    <property type="entry name" value="Tannase/feruloyl_esterase"/>
</dbReference>